<feature type="transmembrane region" description="Helical" evidence="5">
    <location>
        <begin position="84"/>
        <end position="104"/>
    </location>
</feature>
<feature type="transmembrane region" description="Helical" evidence="5">
    <location>
        <begin position="109"/>
        <end position="131"/>
    </location>
</feature>
<accession>A0ABQ1NLY5</accession>
<proteinExistence type="inferred from homology"/>
<dbReference type="PANTHER" id="PTHR43531">
    <property type="entry name" value="PROTEIN ICFG"/>
    <property type="match status" value="1"/>
</dbReference>
<evidence type="ECO:0000259" key="6">
    <source>
        <dbReference type="PROSITE" id="PS50111"/>
    </source>
</evidence>
<feature type="transmembrane region" description="Helical" evidence="5">
    <location>
        <begin position="21"/>
        <end position="47"/>
    </location>
</feature>
<organism evidence="7 8">
    <name type="scientific">Vreelandella lutescens</name>
    <dbReference type="NCBI Taxonomy" id="1602943"/>
    <lineage>
        <taxon>Bacteria</taxon>
        <taxon>Pseudomonadati</taxon>
        <taxon>Pseudomonadota</taxon>
        <taxon>Gammaproteobacteria</taxon>
        <taxon>Oceanospirillales</taxon>
        <taxon>Halomonadaceae</taxon>
        <taxon>Vreelandella</taxon>
    </lineage>
</organism>
<keyword evidence="5" id="KW-0472">Membrane</keyword>
<protein>
    <submittedName>
        <fullName evidence="7">Methyl-accepting chemotaxis protein</fullName>
    </submittedName>
</protein>
<keyword evidence="3" id="KW-0807">Transducer</keyword>
<gene>
    <name evidence="7" type="ORF">GCM10011382_08150</name>
</gene>
<dbReference type="PANTHER" id="PTHR43531:SF11">
    <property type="entry name" value="METHYL-ACCEPTING CHEMOTAXIS PROTEIN 3"/>
    <property type="match status" value="1"/>
</dbReference>
<keyword evidence="5" id="KW-1133">Transmembrane helix</keyword>
<feature type="transmembrane region" description="Helical" evidence="5">
    <location>
        <begin position="151"/>
        <end position="174"/>
    </location>
</feature>
<comment type="caution">
    <text evidence="7">The sequence shown here is derived from an EMBL/GenBank/DDBJ whole genome shotgun (WGS) entry which is preliminary data.</text>
</comment>
<dbReference type="Proteomes" id="UP000597301">
    <property type="component" value="Unassembled WGS sequence"/>
</dbReference>
<evidence type="ECO:0000256" key="4">
    <source>
        <dbReference type="SAM" id="Coils"/>
    </source>
</evidence>
<dbReference type="InterPro" id="IPR004089">
    <property type="entry name" value="MCPsignal_dom"/>
</dbReference>
<comment type="similarity">
    <text evidence="2">Belongs to the methyl-accepting chemotaxis (MCP) protein family.</text>
</comment>
<evidence type="ECO:0000256" key="1">
    <source>
        <dbReference type="ARBA" id="ARBA00022500"/>
    </source>
</evidence>
<keyword evidence="5" id="KW-0812">Transmembrane</keyword>
<dbReference type="EMBL" id="BMHM01000001">
    <property type="protein sequence ID" value="GGC80400.1"/>
    <property type="molecule type" value="Genomic_DNA"/>
</dbReference>
<dbReference type="SUPFAM" id="SSF58104">
    <property type="entry name" value="Methyl-accepting chemotaxis protein (MCP) signaling domain"/>
    <property type="match status" value="1"/>
</dbReference>
<evidence type="ECO:0000256" key="3">
    <source>
        <dbReference type="PROSITE-ProRule" id="PRU00284"/>
    </source>
</evidence>
<feature type="domain" description="Methyl-accepting transducer" evidence="6">
    <location>
        <begin position="234"/>
        <end position="456"/>
    </location>
</feature>
<evidence type="ECO:0000256" key="5">
    <source>
        <dbReference type="SAM" id="Phobius"/>
    </source>
</evidence>
<dbReference type="SMART" id="SM00283">
    <property type="entry name" value="MA"/>
    <property type="match status" value="1"/>
</dbReference>
<dbReference type="InterPro" id="IPR051310">
    <property type="entry name" value="MCP_chemotaxis"/>
</dbReference>
<reference evidence="8" key="1">
    <citation type="journal article" date="2019" name="Int. J. Syst. Evol. Microbiol.">
        <title>The Global Catalogue of Microorganisms (GCM) 10K type strain sequencing project: providing services to taxonomists for standard genome sequencing and annotation.</title>
        <authorList>
            <consortium name="The Broad Institute Genomics Platform"/>
            <consortium name="The Broad Institute Genome Sequencing Center for Infectious Disease"/>
            <person name="Wu L."/>
            <person name="Ma J."/>
        </authorList>
    </citation>
    <scope>NUCLEOTIDE SEQUENCE [LARGE SCALE GENOMIC DNA]</scope>
    <source>
        <strain evidence="8">CGMCC 1.15122</strain>
    </source>
</reference>
<feature type="coiled-coil region" evidence="4">
    <location>
        <begin position="273"/>
        <end position="311"/>
    </location>
</feature>
<sequence length="501" mass="54502">MSQALFARHIAHADRFMWLPIGLISLLCLIVGFVIHTVWLVAIYGVATLPLTAWLQKQLPGKPINGFVKAAVMMGWSAVLIEQSGGLIEAHFSIFILLSALILYSDWRVIAFGGLVVALHHVLFSWLQHLGYVQLYSGMVGSDHHDGHSGAALFACLLMHAGAVVVQVGVLGYLARVLSRMVAEGLYVSRFAHQAGSGQLDMRFTAAQQRLPAVAAVQEMRDQVANSLRQTQSAAQESHTLSEQLFLAQDELSEQIARNVTQTERISTNATQLASLTRETAEESQRVRKLANEAEAAMQENHQQVASLQQMMRLLTKQAEQIGNMLAEIDHITFQTNLLALNASVEAARAGEQGRGFAVVANEVRKLAGNTQQTAERIRHSVAAITEHVSKGVAQSSAASDTTQRLSVSFADVAKRLGSMDSALQQQHQGIDELEHSVTEMHDALERSNRSVSDAHAMAEKLSQTADVLLDAVSGFKLPVAAVIESESSHQKGYKSLALNE</sequence>
<name>A0ABQ1NLY5_9GAMM</name>
<evidence type="ECO:0000313" key="7">
    <source>
        <dbReference type="EMBL" id="GGC80400.1"/>
    </source>
</evidence>
<dbReference type="Gene3D" id="1.10.287.950">
    <property type="entry name" value="Methyl-accepting chemotaxis protein"/>
    <property type="match status" value="1"/>
</dbReference>
<dbReference type="PROSITE" id="PS50111">
    <property type="entry name" value="CHEMOTAXIS_TRANSDUC_2"/>
    <property type="match status" value="1"/>
</dbReference>
<keyword evidence="8" id="KW-1185">Reference proteome</keyword>
<keyword evidence="1" id="KW-0145">Chemotaxis</keyword>
<dbReference type="RefSeq" id="WP_188638218.1">
    <property type="nucleotide sequence ID" value="NZ_BMHM01000001.1"/>
</dbReference>
<keyword evidence="4" id="KW-0175">Coiled coil</keyword>
<dbReference type="Pfam" id="PF00015">
    <property type="entry name" value="MCPsignal"/>
    <property type="match status" value="1"/>
</dbReference>
<evidence type="ECO:0000313" key="8">
    <source>
        <dbReference type="Proteomes" id="UP000597301"/>
    </source>
</evidence>
<evidence type="ECO:0000256" key="2">
    <source>
        <dbReference type="ARBA" id="ARBA00029447"/>
    </source>
</evidence>